<name>A0A1V4IGU5_9CLOT</name>
<sequence length="217" mass="25116">MLLSDPIKNSIKPSITFNGQFIYVLWEYENNIEYLSTDMSGTKILNRNIFTKSAEKDTFKSIYLSSHPYDIGNKSNYSILSATDNPLFILDIKNKQTKETKNYAVIDDTKKNTNFLLSSSIRHMQLVLIEKDKKLMQIISNYAKLKNGINTIIDGKAKSLLNNKIFVPDTNKTEDELMLGKLNYIINSLSNEIYIRDEKINELNTQINKQLFKKLFH</sequence>
<dbReference type="Proteomes" id="UP000190080">
    <property type="component" value="Unassembled WGS sequence"/>
</dbReference>
<evidence type="ECO:0000313" key="2">
    <source>
        <dbReference type="Proteomes" id="UP000190080"/>
    </source>
</evidence>
<keyword evidence="2" id="KW-1185">Reference proteome</keyword>
<comment type="caution">
    <text evidence="1">The sequence shown here is derived from an EMBL/GenBank/DDBJ whole genome shotgun (WGS) entry which is preliminary data.</text>
</comment>
<accession>A0A1V4IGU5</accession>
<proteinExistence type="predicted"/>
<organism evidence="1 2">
    <name type="scientific">Clostridium oryzae</name>
    <dbReference type="NCBI Taxonomy" id="1450648"/>
    <lineage>
        <taxon>Bacteria</taxon>
        <taxon>Bacillati</taxon>
        <taxon>Bacillota</taxon>
        <taxon>Clostridia</taxon>
        <taxon>Eubacteriales</taxon>
        <taxon>Clostridiaceae</taxon>
        <taxon>Clostridium</taxon>
    </lineage>
</organism>
<dbReference type="AlphaFoldDB" id="A0A1V4IGU5"/>
<protein>
    <submittedName>
        <fullName evidence="1">Uncharacterized protein</fullName>
    </submittedName>
</protein>
<gene>
    <name evidence="1" type="ORF">CLORY_34790</name>
</gene>
<dbReference type="EMBL" id="MZGV01000051">
    <property type="protein sequence ID" value="OPJ59064.1"/>
    <property type="molecule type" value="Genomic_DNA"/>
</dbReference>
<evidence type="ECO:0000313" key="1">
    <source>
        <dbReference type="EMBL" id="OPJ59064.1"/>
    </source>
</evidence>
<reference evidence="1 2" key="1">
    <citation type="submission" date="2017-03" db="EMBL/GenBank/DDBJ databases">
        <title>Genome sequence of Clostridium oryzae DSM 28571.</title>
        <authorList>
            <person name="Poehlein A."/>
            <person name="Daniel R."/>
        </authorList>
    </citation>
    <scope>NUCLEOTIDE SEQUENCE [LARGE SCALE GENOMIC DNA]</scope>
    <source>
        <strain evidence="1 2">DSM 28571</strain>
    </source>
</reference>